<feature type="compositionally biased region" description="Basic and acidic residues" evidence="1">
    <location>
        <begin position="1"/>
        <end position="11"/>
    </location>
</feature>
<proteinExistence type="predicted"/>
<accession>A0AAD1VSE3</accession>
<dbReference type="InterPro" id="IPR038891">
    <property type="entry name" value="FSIP2"/>
</dbReference>
<dbReference type="AlphaFoldDB" id="A0AAD1VSE3"/>
<evidence type="ECO:0000256" key="1">
    <source>
        <dbReference type="SAM" id="MobiDB-lite"/>
    </source>
</evidence>
<protein>
    <submittedName>
        <fullName evidence="2">Fibrous sheath-interacting 2 isoform X2</fullName>
    </submittedName>
</protein>
<evidence type="ECO:0000313" key="3">
    <source>
        <dbReference type="Proteomes" id="UP001295444"/>
    </source>
</evidence>
<dbReference type="PANTHER" id="PTHR47315:SF3">
    <property type="entry name" value="FIBROUS SHEATH-INTERACTING PROTEIN 2-LIKE"/>
    <property type="match status" value="1"/>
</dbReference>
<organism evidence="2 3">
    <name type="scientific">Pelobates cultripes</name>
    <name type="common">Western spadefoot toad</name>
    <dbReference type="NCBI Taxonomy" id="61616"/>
    <lineage>
        <taxon>Eukaryota</taxon>
        <taxon>Metazoa</taxon>
        <taxon>Chordata</taxon>
        <taxon>Craniata</taxon>
        <taxon>Vertebrata</taxon>
        <taxon>Euteleostomi</taxon>
        <taxon>Amphibia</taxon>
        <taxon>Batrachia</taxon>
        <taxon>Anura</taxon>
        <taxon>Pelobatoidea</taxon>
        <taxon>Pelobatidae</taxon>
        <taxon>Pelobates</taxon>
    </lineage>
</organism>
<evidence type="ECO:0000313" key="2">
    <source>
        <dbReference type="EMBL" id="CAH2247232.1"/>
    </source>
</evidence>
<reference evidence="2" key="1">
    <citation type="submission" date="2022-03" db="EMBL/GenBank/DDBJ databases">
        <authorList>
            <person name="Alioto T."/>
            <person name="Alioto T."/>
            <person name="Gomez Garrido J."/>
        </authorList>
    </citation>
    <scope>NUCLEOTIDE SEQUENCE</scope>
</reference>
<dbReference type="EMBL" id="OW240913">
    <property type="protein sequence ID" value="CAH2247232.1"/>
    <property type="molecule type" value="Genomic_DNA"/>
</dbReference>
<name>A0AAD1VSE3_PELCU</name>
<feature type="region of interest" description="Disordered" evidence="1">
    <location>
        <begin position="1"/>
        <end position="44"/>
    </location>
</feature>
<dbReference type="PANTHER" id="PTHR47315">
    <property type="entry name" value="FIBROUS SHEATH INTERACTING PROTEIN 2"/>
    <property type="match status" value="1"/>
</dbReference>
<sequence>MAEEFAREKKQMFPALSRETTHGKASSIRAKPTKRNTSSGIKLPPCLNNRIPMLTANPSEKVDFIRAPPAEQFVDVPSGVKFPVCPKQPVQFCTTKLSEKLYKPSPSFDLEDPYCRLMRTTYNNLHDPYLKEYYQSKVPRQRIRQQGFITSDDKKLEKQVRQNSSSNQ</sequence>
<gene>
    <name evidence="2" type="ORF">PECUL_23A007791</name>
</gene>
<dbReference type="Proteomes" id="UP001295444">
    <property type="component" value="Chromosome 02"/>
</dbReference>
<keyword evidence="3" id="KW-1185">Reference proteome</keyword>